<evidence type="ECO:0000313" key="1">
    <source>
        <dbReference type="EMBL" id="KEH29012.1"/>
    </source>
</evidence>
<dbReference type="EnsemblPlants" id="KEH29012">
    <property type="protein sequence ID" value="KEH29012"/>
    <property type="gene ID" value="MTR_4g020545"/>
</dbReference>
<proteinExistence type="predicted"/>
<reference evidence="2" key="3">
    <citation type="submission" date="2015-04" db="UniProtKB">
        <authorList>
            <consortium name="EnsemblPlants"/>
        </authorList>
    </citation>
    <scope>IDENTIFICATION</scope>
    <source>
        <strain evidence="2">cv. Jemalong A17</strain>
    </source>
</reference>
<evidence type="ECO:0000313" key="2">
    <source>
        <dbReference type="EnsemblPlants" id="KEH29012"/>
    </source>
</evidence>
<dbReference type="HOGENOM" id="CLU_941267_0_0_1"/>
<dbReference type="Proteomes" id="UP000002051">
    <property type="component" value="Chromosome 4"/>
</dbReference>
<name>A0A072UH59_MEDTR</name>
<dbReference type="EMBL" id="CM001220">
    <property type="protein sequence ID" value="KEH29012.1"/>
    <property type="molecule type" value="Genomic_DNA"/>
</dbReference>
<gene>
    <name evidence="1" type="ordered locus">MTR_4g020545</name>
</gene>
<reference evidence="1 3" key="2">
    <citation type="journal article" date="2014" name="BMC Genomics">
        <title>An improved genome release (version Mt4.0) for the model legume Medicago truncatula.</title>
        <authorList>
            <person name="Tang H."/>
            <person name="Krishnakumar V."/>
            <person name="Bidwell S."/>
            <person name="Rosen B."/>
            <person name="Chan A."/>
            <person name="Zhou S."/>
            <person name="Gentzbittel L."/>
            <person name="Childs K.L."/>
            <person name="Yandell M."/>
            <person name="Gundlach H."/>
            <person name="Mayer K.F."/>
            <person name="Schwartz D.C."/>
            <person name="Town C.D."/>
        </authorList>
    </citation>
    <scope>GENOME REANNOTATION</scope>
    <source>
        <strain evidence="1">A17</strain>
        <strain evidence="2 3">cv. Jemalong A17</strain>
    </source>
</reference>
<dbReference type="AlphaFoldDB" id="A0A072UH59"/>
<reference evidence="1 3" key="1">
    <citation type="journal article" date="2011" name="Nature">
        <title>The Medicago genome provides insight into the evolution of rhizobial symbioses.</title>
        <authorList>
            <person name="Young N.D."/>
            <person name="Debelle F."/>
            <person name="Oldroyd G.E."/>
            <person name="Geurts R."/>
            <person name="Cannon S.B."/>
            <person name="Udvardi M.K."/>
            <person name="Benedito V.A."/>
            <person name="Mayer K.F."/>
            <person name="Gouzy J."/>
            <person name="Schoof H."/>
            <person name="Van de Peer Y."/>
            <person name="Proost S."/>
            <person name="Cook D.R."/>
            <person name="Meyers B.C."/>
            <person name="Spannagl M."/>
            <person name="Cheung F."/>
            <person name="De Mita S."/>
            <person name="Krishnakumar V."/>
            <person name="Gundlach H."/>
            <person name="Zhou S."/>
            <person name="Mudge J."/>
            <person name="Bharti A.K."/>
            <person name="Murray J.D."/>
            <person name="Naoumkina M.A."/>
            <person name="Rosen B."/>
            <person name="Silverstein K.A."/>
            <person name="Tang H."/>
            <person name="Rombauts S."/>
            <person name="Zhao P.X."/>
            <person name="Zhou P."/>
            <person name="Barbe V."/>
            <person name="Bardou P."/>
            <person name="Bechner M."/>
            <person name="Bellec A."/>
            <person name="Berger A."/>
            <person name="Berges H."/>
            <person name="Bidwell S."/>
            <person name="Bisseling T."/>
            <person name="Choisne N."/>
            <person name="Couloux A."/>
            <person name="Denny R."/>
            <person name="Deshpande S."/>
            <person name="Dai X."/>
            <person name="Doyle J.J."/>
            <person name="Dudez A.M."/>
            <person name="Farmer A.D."/>
            <person name="Fouteau S."/>
            <person name="Franken C."/>
            <person name="Gibelin C."/>
            <person name="Gish J."/>
            <person name="Goldstein S."/>
            <person name="Gonzalez A.J."/>
            <person name="Green P.J."/>
            <person name="Hallab A."/>
            <person name="Hartog M."/>
            <person name="Hua A."/>
            <person name="Humphray S.J."/>
            <person name="Jeong D.H."/>
            <person name="Jing Y."/>
            <person name="Jocker A."/>
            <person name="Kenton S.M."/>
            <person name="Kim D.J."/>
            <person name="Klee K."/>
            <person name="Lai H."/>
            <person name="Lang C."/>
            <person name="Lin S."/>
            <person name="Macmil S.L."/>
            <person name="Magdelenat G."/>
            <person name="Matthews L."/>
            <person name="McCorrison J."/>
            <person name="Monaghan E.L."/>
            <person name="Mun J.H."/>
            <person name="Najar F.Z."/>
            <person name="Nicholson C."/>
            <person name="Noirot C."/>
            <person name="O'Bleness M."/>
            <person name="Paule C.R."/>
            <person name="Poulain J."/>
            <person name="Prion F."/>
            <person name="Qin B."/>
            <person name="Qu C."/>
            <person name="Retzel E.F."/>
            <person name="Riddle C."/>
            <person name="Sallet E."/>
            <person name="Samain S."/>
            <person name="Samson N."/>
            <person name="Sanders I."/>
            <person name="Saurat O."/>
            <person name="Scarpelli C."/>
            <person name="Schiex T."/>
            <person name="Segurens B."/>
            <person name="Severin A.J."/>
            <person name="Sherrier D.J."/>
            <person name="Shi R."/>
            <person name="Sims S."/>
            <person name="Singer S.R."/>
            <person name="Sinharoy S."/>
            <person name="Sterck L."/>
            <person name="Viollet A."/>
            <person name="Wang B.B."/>
            <person name="Wang K."/>
            <person name="Wang M."/>
            <person name="Wang X."/>
            <person name="Warfsmann J."/>
            <person name="Weissenbach J."/>
            <person name="White D.D."/>
            <person name="White J.D."/>
            <person name="Wiley G.B."/>
            <person name="Wincker P."/>
            <person name="Xing Y."/>
            <person name="Yang L."/>
            <person name="Yao Z."/>
            <person name="Ying F."/>
            <person name="Zhai J."/>
            <person name="Zhou L."/>
            <person name="Zuber A."/>
            <person name="Denarie J."/>
            <person name="Dixon R.A."/>
            <person name="May G.D."/>
            <person name="Schwartz D.C."/>
            <person name="Rogers J."/>
            <person name="Quetier F."/>
            <person name="Town C.D."/>
            <person name="Roe B.A."/>
        </authorList>
    </citation>
    <scope>NUCLEOTIDE SEQUENCE [LARGE SCALE GENOMIC DNA]</scope>
    <source>
        <strain evidence="1">A17</strain>
        <strain evidence="2 3">cv. Jemalong A17</strain>
    </source>
</reference>
<organism evidence="1 3">
    <name type="scientific">Medicago truncatula</name>
    <name type="common">Barrel medic</name>
    <name type="synonym">Medicago tribuloides</name>
    <dbReference type="NCBI Taxonomy" id="3880"/>
    <lineage>
        <taxon>Eukaryota</taxon>
        <taxon>Viridiplantae</taxon>
        <taxon>Streptophyta</taxon>
        <taxon>Embryophyta</taxon>
        <taxon>Tracheophyta</taxon>
        <taxon>Spermatophyta</taxon>
        <taxon>Magnoliopsida</taxon>
        <taxon>eudicotyledons</taxon>
        <taxon>Gunneridae</taxon>
        <taxon>Pentapetalae</taxon>
        <taxon>rosids</taxon>
        <taxon>fabids</taxon>
        <taxon>Fabales</taxon>
        <taxon>Fabaceae</taxon>
        <taxon>Papilionoideae</taxon>
        <taxon>50 kb inversion clade</taxon>
        <taxon>NPAAA clade</taxon>
        <taxon>Hologalegina</taxon>
        <taxon>IRL clade</taxon>
        <taxon>Trifolieae</taxon>
        <taxon>Medicago</taxon>
    </lineage>
</organism>
<sequence length="296" mass="33817">MPTNSQQCIRFFLVFGLEIRSSIRVLSEGIVCLVLTSMIQYYRYVKGICLYNVLIWRIIIVNDCPITCEDYEGSDSARKRVTIRPIDDKKIMCQFYHLCDMEIIYQGSPRLFDDIMVIFKTLDFGEDPISVDFYHFDKEAHVPYGFMNEKAGALIGSHIGELLKMRLRLNVSEPISKENFCMKKYEPDYVEKEKEWGNFLKVENNNMEGGSVTYKWHRAGGVAMNGGRDGGSGNLGGVYTGKGWTEGFIQNLASNDGLKCILQTPIFEAVHNDKQIWNLEANGIYSVRSGYRISLQ</sequence>
<accession>A0A072UH59</accession>
<evidence type="ECO:0000313" key="3">
    <source>
        <dbReference type="Proteomes" id="UP000002051"/>
    </source>
</evidence>
<keyword evidence="3" id="KW-1185">Reference proteome</keyword>
<protein>
    <submittedName>
        <fullName evidence="1 2">Uncharacterized protein</fullName>
    </submittedName>
</protein>